<dbReference type="RefSeq" id="WP_235058802.1">
    <property type="nucleotide sequence ID" value="NZ_JAKFHA010000072.1"/>
</dbReference>
<evidence type="ECO:0000313" key="2">
    <source>
        <dbReference type="Proteomes" id="UP001165378"/>
    </source>
</evidence>
<keyword evidence="2" id="KW-1185">Reference proteome</keyword>
<evidence type="ECO:0000313" key="1">
    <source>
        <dbReference type="EMBL" id="MCF2534009.1"/>
    </source>
</evidence>
<dbReference type="EMBL" id="JAKFHA010000072">
    <property type="protein sequence ID" value="MCF2534009.1"/>
    <property type="molecule type" value="Genomic_DNA"/>
</dbReference>
<sequence>MLVRFVFACAGSLADAETYSPGIALNTDLSPFEPGRIAVTAVALGPELTLVRGTEPRPIVLTSVMGDSVPGRSSTLVALPHGLSPAQAAELSAALALVVAKYDAPLARSIANRIDVVLEAEADGKRIPVGDGMGLTRGWFEEPVEGRSTTRRRP</sequence>
<dbReference type="Proteomes" id="UP001165378">
    <property type="component" value="Unassembled WGS sequence"/>
</dbReference>
<protein>
    <submittedName>
        <fullName evidence="1">Uncharacterized protein</fullName>
    </submittedName>
</protein>
<name>A0AA41QBV3_9ACTN</name>
<accession>A0AA41QBV3</accession>
<dbReference type="AlphaFoldDB" id="A0AA41QBV3"/>
<proteinExistence type="predicted"/>
<organism evidence="1 2">
    <name type="scientific">Yinghuangia soli</name>
    <dbReference type="NCBI Taxonomy" id="2908204"/>
    <lineage>
        <taxon>Bacteria</taxon>
        <taxon>Bacillati</taxon>
        <taxon>Actinomycetota</taxon>
        <taxon>Actinomycetes</taxon>
        <taxon>Kitasatosporales</taxon>
        <taxon>Streptomycetaceae</taxon>
        <taxon>Yinghuangia</taxon>
    </lineage>
</organism>
<comment type="caution">
    <text evidence="1">The sequence shown here is derived from an EMBL/GenBank/DDBJ whole genome shotgun (WGS) entry which is preliminary data.</text>
</comment>
<gene>
    <name evidence="1" type="ORF">LZ495_43255</name>
</gene>
<reference evidence="1" key="1">
    <citation type="submission" date="2022-01" db="EMBL/GenBank/DDBJ databases">
        <title>Genome-Based Taxonomic Classification of the Phylum Actinobacteria.</title>
        <authorList>
            <person name="Gao Y."/>
        </authorList>
    </citation>
    <scope>NUCLEOTIDE SEQUENCE</scope>
    <source>
        <strain evidence="1">KLBMP 8922</strain>
    </source>
</reference>